<gene>
    <name evidence="1" type="ORF">SCALOS_LOCUS11449</name>
</gene>
<evidence type="ECO:0000313" key="1">
    <source>
        <dbReference type="EMBL" id="CAG8726472.1"/>
    </source>
</evidence>
<comment type="caution">
    <text evidence="1">The sequence shown here is derived from an EMBL/GenBank/DDBJ whole genome shotgun (WGS) entry which is preliminary data.</text>
</comment>
<proteinExistence type="predicted"/>
<protein>
    <submittedName>
        <fullName evidence="1">5125_t:CDS:1</fullName>
    </submittedName>
</protein>
<name>A0ACA9PWN0_9GLOM</name>
<organism evidence="1 2">
    <name type="scientific">Scutellospora calospora</name>
    <dbReference type="NCBI Taxonomy" id="85575"/>
    <lineage>
        <taxon>Eukaryota</taxon>
        <taxon>Fungi</taxon>
        <taxon>Fungi incertae sedis</taxon>
        <taxon>Mucoromycota</taxon>
        <taxon>Glomeromycotina</taxon>
        <taxon>Glomeromycetes</taxon>
        <taxon>Diversisporales</taxon>
        <taxon>Gigasporaceae</taxon>
        <taxon>Scutellospora</taxon>
    </lineage>
</organism>
<feature type="non-terminal residue" evidence="1">
    <location>
        <position position="56"/>
    </location>
</feature>
<dbReference type="EMBL" id="CAJVPM010050128">
    <property type="protein sequence ID" value="CAG8726472.1"/>
    <property type="molecule type" value="Genomic_DNA"/>
</dbReference>
<dbReference type="Proteomes" id="UP000789860">
    <property type="component" value="Unassembled WGS sequence"/>
</dbReference>
<accession>A0ACA9PWN0</accession>
<reference evidence="1" key="1">
    <citation type="submission" date="2021-06" db="EMBL/GenBank/DDBJ databases">
        <authorList>
            <person name="Kallberg Y."/>
            <person name="Tangrot J."/>
            <person name="Rosling A."/>
        </authorList>
    </citation>
    <scope>NUCLEOTIDE SEQUENCE</scope>
    <source>
        <strain evidence="1">AU212A</strain>
    </source>
</reference>
<evidence type="ECO:0000313" key="2">
    <source>
        <dbReference type="Proteomes" id="UP000789860"/>
    </source>
</evidence>
<feature type="non-terminal residue" evidence="1">
    <location>
        <position position="1"/>
    </location>
</feature>
<keyword evidence="2" id="KW-1185">Reference proteome</keyword>
<sequence length="56" mass="6337">SKTGLSSVWPGTVEDSQVVEELDSKQVAKGWSLLYGERGFRSIYVMGKMRMRLEDV</sequence>